<dbReference type="GO" id="GO:0015288">
    <property type="term" value="F:porin activity"/>
    <property type="evidence" value="ECO:0007669"/>
    <property type="project" value="TreeGrafter"/>
</dbReference>
<comment type="similarity">
    <text evidence="2">Belongs to the outer membrane factor (OMF) (TC 1.B.17) family.</text>
</comment>
<protein>
    <submittedName>
        <fullName evidence="9">Outer membrane efflux protein</fullName>
    </submittedName>
</protein>
<reference evidence="9 10" key="1">
    <citation type="journal article" date="2015" name="Microbes Environ.">
        <title>Distribution and evolution of nitrogen fixation genes in the phylum bacteroidetes.</title>
        <authorList>
            <person name="Inoue J."/>
            <person name="Oshima K."/>
            <person name="Suda W."/>
            <person name="Sakamoto M."/>
            <person name="Iino T."/>
            <person name="Noda S."/>
            <person name="Hongoh Y."/>
            <person name="Hattori M."/>
            <person name="Ohkuma M."/>
        </authorList>
    </citation>
    <scope>NUCLEOTIDE SEQUENCE [LARGE SCALE GENOMIC DNA]</scope>
    <source>
        <strain evidence="9">JCM 15548</strain>
    </source>
</reference>
<sequence length="451" mass="50506">MRILQYILAFMGVFFLSFIEMRAQTVVTLEECHRDALAYNKSLDLSRMDLDYAETAIKAARTAFFPKVDGSASVMFLPDFEGVSFSGFTLPTTEEALAGNFAGTSGVDVPGFDLGMNDLKIYMGGITVEQPIYVGSRIRLAHQMAEIGADMAGEALNLTRAEVIHGTDRAFWSLMAVQEQVLVLENHVEALDSLEDQLKVQYELGIAPRSEMLKVSVMRNEAKLRLVEVTNLLDLTGMNLARLTGRPLDEPLRAAANTQENIEPRMQLTSTTDFSLRPELQILKHQQEISRLERLSVKGEYLPRIGVSFGYQYLHVPDLISGSWTMTLGAGVSIPLIHWRERKFRTDMARINEMKREINYDDTRNLIALEVQQNQMNLKSGVKRIELAQMNLEQAEETMSEVEISFRAGLNSVTDLLNARVAYQRAAASLIEAQANLEIITSAYLKSVGLL</sequence>
<dbReference type="SUPFAM" id="SSF56954">
    <property type="entry name" value="Outer membrane efflux proteins (OEP)"/>
    <property type="match status" value="1"/>
</dbReference>
<organism evidence="9 10">
    <name type="scientific">Geofilum rubicundum JCM 15548</name>
    <dbReference type="NCBI Taxonomy" id="1236989"/>
    <lineage>
        <taxon>Bacteria</taxon>
        <taxon>Pseudomonadati</taxon>
        <taxon>Bacteroidota</taxon>
        <taxon>Bacteroidia</taxon>
        <taxon>Marinilabiliales</taxon>
        <taxon>Marinilabiliaceae</taxon>
        <taxon>Geofilum</taxon>
    </lineage>
</organism>
<proteinExistence type="inferred from homology"/>
<accession>A0A0E9LPY1</accession>
<evidence type="ECO:0000256" key="7">
    <source>
        <dbReference type="ARBA" id="ARBA00023237"/>
    </source>
</evidence>
<dbReference type="Proteomes" id="UP000032900">
    <property type="component" value="Unassembled WGS sequence"/>
</dbReference>
<evidence type="ECO:0000256" key="2">
    <source>
        <dbReference type="ARBA" id="ARBA00007613"/>
    </source>
</evidence>
<dbReference type="InterPro" id="IPR051906">
    <property type="entry name" value="TolC-like"/>
</dbReference>
<feature type="coiled-coil region" evidence="8">
    <location>
        <begin position="378"/>
        <end position="405"/>
    </location>
</feature>
<dbReference type="OrthoDB" id="9807719at2"/>
<keyword evidence="3" id="KW-0813">Transport</keyword>
<keyword evidence="6" id="KW-0472">Membrane</keyword>
<dbReference type="AlphaFoldDB" id="A0A0E9LPY1"/>
<dbReference type="STRING" id="1236989.JCM15548_14493"/>
<dbReference type="PANTHER" id="PTHR30026">
    <property type="entry name" value="OUTER MEMBRANE PROTEIN TOLC"/>
    <property type="match status" value="1"/>
</dbReference>
<evidence type="ECO:0000313" key="10">
    <source>
        <dbReference type="Proteomes" id="UP000032900"/>
    </source>
</evidence>
<evidence type="ECO:0000256" key="3">
    <source>
        <dbReference type="ARBA" id="ARBA00022448"/>
    </source>
</evidence>
<evidence type="ECO:0000256" key="8">
    <source>
        <dbReference type="SAM" id="Coils"/>
    </source>
</evidence>
<evidence type="ECO:0000256" key="4">
    <source>
        <dbReference type="ARBA" id="ARBA00022452"/>
    </source>
</evidence>
<evidence type="ECO:0000313" key="9">
    <source>
        <dbReference type="EMBL" id="GAO27652.1"/>
    </source>
</evidence>
<evidence type="ECO:0000256" key="1">
    <source>
        <dbReference type="ARBA" id="ARBA00004442"/>
    </source>
</evidence>
<dbReference type="GO" id="GO:1990281">
    <property type="term" value="C:efflux pump complex"/>
    <property type="evidence" value="ECO:0007669"/>
    <property type="project" value="TreeGrafter"/>
</dbReference>
<comment type="caution">
    <text evidence="9">The sequence shown here is derived from an EMBL/GenBank/DDBJ whole genome shotgun (WGS) entry which is preliminary data.</text>
</comment>
<dbReference type="GO" id="GO:0015562">
    <property type="term" value="F:efflux transmembrane transporter activity"/>
    <property type="evidence" value="ECO:0007669"/>
    <property type="project" value="InterPro"/>
</dbReference>
<keyword evidence="4" id="KW-1134">Transmembrane beta strand</keyword>
<dbReference type="InterPro" id="IPR003423">
    <property type="entry name" value="OMP_efflux"/>
</dbReference>
<dbReference type="EMBL" id="BAZW01000081">
    <property type="protein sequence ID" value="GAO27652.1"/>
    <property type="molecule type" value="Genomic_DNA"/>
</dbReference>
<dbReference type="PANTHER" id="PTHR30026:SF20">
    <property type="entry name" value="OUTER MEMBRANE PROTEIN TOLC"/>
    <property type="match status" value="1"/>
</dbReference>
<dbReference type="Pfam" id="PF02321">
    <property type="entry name" value="OEP"/>
    <property type="match status" value="2"/>
</dbReference>
<keyword evidence="8" id="KW-0175">Coiled coil</keyword>
<keyword evidence="7" id="KW-0998">Cell outer membrane</keyword>
<dbReference type="RefSeq" id="WP_062128587.1">
    <property type="nucleotide sequence ID" value="NZ_BAZW01000081.1"/>
</dbReference>
<keyword evidence="10" id="KW-1185">Reference proteome</keyword>
<evidence type="ECO:0000256" key="5">
    <source>
        <dbReference type="ARBA" id="ARBA00022692"/>
    </source>
</evidence>
<keyword evidence="5" id="KW-0812">Transmembrane</keyword>
<gene>
    <name evidence="9" type="ORF">JCM15548_14493</name>
</gene>
<comment type="subcellular location">
    <subcellularLocation>
        <location evidence="1">Cell outer membrane</location>
    </subcellularLocation>
</comment>
<evidence type="ECO:0000256" key="6">
    <source>
        <dbReference type="ARBA" id="ARBA00023136"/>
    </source>
</evidence>
<name>A0A0E9LPY1_9BACT</name>
<dbReference type="Gene3D" id="1.20.1600.10">
    <property type="entry name" value="Outer membrane efflux proteins (OEP)"/>
    <property type="match status" value="1"/>
</dbReference>
<dbReference type="GO" id="GO:0009279">
    <property type="term" value="C:cell outer membrane"/>
    <property type="evidence" value="ECO:0007669"/>
    <property type="project" value="UniProtKB-SubCell"/>
</dbReference>